<evidence type="ECO:0000256" key="1">
    <source>
        <dbReference type="ARBA" id="ARBA00022630"/>
    </source>
</evidence>
<keyword evidence="4 8" id="KW-0503">Monooxygenase</keyword>
<feature type="domain" description="Luciferase-like" evidence="7">
    <location>
        <begin position="28"/>
        <end position="389"/>
    </location>
</feature>
<feature type="binding site" evidence="6">
    <location>
        <position position="227"/>
    </location>
    <ligand>
        <name>FMN</name>
        <dbReference type="ChEBI" id="CHEBI:58210"/>
    </ligand>
</feature>
<feature type="binding site" evidence="6">
    <location>
        <position position="228"/>
    </location>
    <ligand>
        <name>FMN</name>
        <dbReference type="ChEBI" id="CHEBI:58210"/>
    </ligand>
</feature>
<organism evidence="8 9">
    <name type="scientific">Frondihabitans australicus</name>
    <dbReference type="NCBI Taxonomy" id="386892"/>
    <lineage>
        <taxon>Bacteria</taxon>
        <taxon>Bacillati</taxon>
        <taxon>Actinomycetota</taxon>
        <taxon>Actinomycetes</taxon>
        <taxon>Micrococcales</taxon>
        <taxon>Microbacteriaceae</taxon>
        <taxon>Frondihabitans</taxon>
    </lineage>
</organism>
<keyword evidence="3" id="KW-0560">Oxidoreductase</keyword>
<gene>
    <name evidence="8" type="ORF">C8E83_0523</name>
</gene>
<name>A0A495ICR9_9MICO</name>
<dbReference type="RefSeq" id="WP_121368297.1">
    <property type="nucleotide sequence ID" value="NZ_RBKS01000001.1"/>
</dbReference>
<dbReference type="InterPro" id="IPR051260">
    <property type="entry name" value="Diverse_substr_monoxygenases"/>
</dbReference>
<keyword evidence="9" id="KW-1185">Reference proteome</keyword>
<evidence type="ECO:0000256" key="4">
    <source>
        <dbReference type="ARBA" id="ARBA00023033"/>
    </source>
</evidence>
<feature type="binding site" evidence="6">
    <location>
        <position position="157"/>
    </location>
    <ligand>
        <name>FMN</name>
        <dbReference type="ChEBI" id="CHEBI:58210"/>
    </ligand>
</feature>
<evidence type="ECO:0000256" key="5">
    <source>
        <dbReference type="ARBA" id="ARBA00033748"/>
    </source>
</evidence>
<dbReference type="PANTHER" id="PTHR30011">
    <property type="entry name" value="ALKANESULFONATE MONOOXYGENASE-RELATED"/>
    <property type="match status" value="1"/>
</dbReference>
<protein>
    <submittedName>
        <fullName evidence="8">FMN-dependent oxidoreductase (Nitrilotriacetate monooxygenase family)</fullName>
    </submittedName>
</protein>
<dbReference type="Proteomes" id="UP000280008">
    <property type="component" value="Unassembled WGS sequence"/>
</dbReference>
<comment type="caution">
    <text evidence="8">The sequence shown here is derived from an EMBL/GenBank/DDBJ whole genome shotgun (WGS) entry which is preliminary data.</text>
</comment>
<dbReference type="OrthoDB" id="3265338at2"/>
<dbReference type="SUPFAM" id="SSF51679">
    <property type="entry name" value="Bacterial luciferase-like"/>
    <property type="match status" value="1"/>
</dbReference>
<accession>A0A495ICR9</accession>
<dbReference type="GO" id="GO:0016705">
    <property type="term" value="F:oxidoreductase activity, acting on paired donors, with incorporation or reduction of molecular oxygen"/>
    <property type="evidence" value="ECO:0007669"/>
    <property type="project" value="InterPro"/>
</dbReference>
<evidence type="ECO:0000313" key="8">
    <source>
        <dbReference type="EMBL" id="RKR73430.1"/>
    </source>
</evidence>
<feature type="binding site" evidence="6">
    <location>
        <position position="153"/>
    </location>
    <ligand>
        <name>FMN</name>
        <dbReference type="ChEBI" id="CHEBI:58210"/>
    </ligand>
</feature>
<evidence type="ECO:0000256" key="2">
    <source>
        <dbReference type="ARBA" id="ARBA00022643"/>
    </source>
</evidence>
<evidence type="ECO:0000259" key="7">
    <source>
        <dbReference type="Pfam" id="PF00296"/>
    </source>
</evidence>
<sequence length="436" mass="48794">MSADPFRLGWFANLTAPNWNTAFRGNDPVENFFSGRFHVDMVRAMEKACMDFIMIEDSLMVPNVLGGDMEMELKHAVYAPKMDPVVTASMLAEATERIGIIATASTTFYHPWHLARQFATLNNITQGRIGWNIVTSSEDLAAQNYGLDVLPEHDLRYEMAAEFVDVAKKLWASWEPDAIVADPETGYYADHTKVHEVNHEGRFYKSRGPLNLPAGPGGRPVFCQAGSSPKGRDFAAANSDVILTIPNGVEGAKEYRADVRRRAEAMGRDPDEIKIFPVIQPILAETMELAREKRDRWFADKQHAMELQMAHMAGTMEIDFLQFDPDQPLPDDVTTNGHQGQLDIWRKVLGGRTIREGMSAMRIETVPLVGTPDSVAAEMDEFMQEVGGDGFLIFGQPVSREYINDITNGLVPALQRRGVVRTSYAHTTLRENLRSF</sequence>
<reference evidence="8 9" key="1">
    <citation type="submission" date="2018-10" db="EMBL/GenBank/DDBJ databases">
        <title>Sequencing the genomes of 1000 actinobacteria strains.</title>
        <authorList>
            <person name="Klenk H.-P."/>
        </authorList>
    </citation>
    <scope>NUCLEOTIDE SEQUENCE [LARGE SCALE GENOMIC DNA]</scope>
    <source>
        <strain evidence="8 9">DSM 17894</strain>
    </source>
</reference>
<keyword evidence="1 6" id="KW-0285">Flavoprotein</keyword>
<dbReference type="NCBIfam" id="TIGR03860">
    <property type="entry name" value="FMN_nitrolo"/>
    <property type="match status" value="1"/>
</dbReference>
<dbReference type="Pfam" id="PF00296">
    <property type="entry name" value="Bac_luciferase"/>
    <property type="match status" value="1"/>
</dbReference>
<dbReference type="Gene3D" id="3.20.20.30">
    <property type="entry name" value="Luciferase-like domain"/>
    <property type="match status" value="1"/>
</dbReference>
<evidence type="ECO:0000256" key="3">
    <source>
        <dbReference type="ARBA" id="ARBA00023002"/>
    </source>
</evidence>
<dbReference type="EMBL" id="RBKS01000001">
    <property type="protein sequence ID" value="RKR73430.1"/>
    <property type="molecule type" value="Genomic_DNA"/>
</dbReference>
<dbReference type="InterPro" id="IPR011251">
    <property type="entry name" value="Luciferase-like_dom"/>
</dbReference>
<dbReference type="AlphaFoldDB" id="A0A495ICR9"/>
<dbReference type="PANTHER" id="PTHR30011:SF16">
    <property type="entry name" value="C2H2 FINGER DOMAIN TRANSCRIPTION FACTOR (EUROFUNG)-RELATED"/>
    <property type="match status" value="1"/>
</dbReference>
<feature type="binding site" evidence="6">
    <location>
        <position position="103"/>
    </location>
    <ligand>
        <name>FMN</name>
        <dbReference type="ChEBI" id="CHEBI:58210"/>
    </ligand>
</feature>
<dbReference type="PIRSF" id="PIRSF000337">
    <property type="entry name" value="NTA_MOA"/>
    <property type="match status" value="1"/>
</dbReference>
<proteinExistence type="inferred from homology"/>
<feature type="binding site" evidence="6">
    <location>
        <position position="57"/>
    </location>
    <ligand>
        <name>FMN</name>
        <dbReference type="ChEBI" id="CHEBI:58210"/>
    </ligand>
</feature>
<dbReference type="InterPro" id="IPR036661">
    <property type="entry name" value="Luciferase-like_sf"/>
</dbReference>
<dbReference type="InterPro" id="IPR016215">
    <property type="entry name" value="NTA_MOA"/>
</dbReference>
<evidence type="ECO:0000313" key="9">
    <source>
        <dbReference type="Proteomes" id="UP000280008"/>
    </source>
</evidence>
<comment type="similarity">
    <text evidence="5">Belongs to the NtaA/SnaA/DszA monooxygenase family.</text>
</comment>
<dbReference type="CDD" id="cd01095">
    <property type="entry name" value="Nitrilotriacetate_monoxgenase"/>
    <property type="match status" value="1"/>
</dbReference>
<keyword evidence="2 6" id="KW-0288">FMN</keyword>
<evidence type="ECO:0000256" key="6">
    <source>
        <dbReference type="PIRSR" id="PIRSR000337-1"/>
    </source>
</evidence>
<dbReference type="GO" id="GO:0004497">
    <property type="term" value="F:monooxygenase activity"/>
    <property type="evidence" value="ECO:0007669"/>
    <property type="project" value="UniProtKB-KW"/>
</dbReference>